<evidence type="ECO:0000313" key="12">
    <source>
        <dbReference type="Proteomes" id="UP000030528"/>
    </source>
</evidence>
<evidence type="ECO:0000256" key="4">
    <source>
        <dbReference type="ARBA" id="ARBA00022691"/>
    </source>
</evidence>
<reference evidence="11 12" key="1">
    <citation type="submission" date="2013-08" db="EMBL/GenBank/DDBJ databases">
        <authorList>
            <person name="Huang J."/>
            <person name="Wang G."/>
        </authorList>
    </citation>
    <scope>NUCLEOTIDE SEQUENCE [LARGE SCALE GENOMIC DNA]</scope>
    <source>
        <strain evidence="11 12">JSM 076056</strain>
    </source>
</reference>
<dbReference type="AlphaFoldDB" id="A0A0A5GQR4"/>
<dbReference type="EMBL" id="AVPE01000002">
    <property type="protein sequence ID" value="KGX93568.1"/>
    <property type="molecule type" value="Genomic_DNA"/>
</dbReference>
<dbReference type="SMART" id="SM00729">
    <property type="entry name" value="Elp3"/>
    <property type="match status" value="1"/>
</dbReference>
<dbReference type="GO" id="GO:0004109">
    <property type="term" value="F:coproporphyrinogen oxidase activity"/>
    <property type="evidence" value="ECO:0007669"/>
    <property type="project" value="InterPro"/>
</dbReference>
<dbReference type="GO" id="GO:0051539">
    <property type="term" value="F:4 iron, 4 sulfur cluster binding"/>
    <property type="evidence" value="ECO:0007669"/>
    <property type="project" value="UniProtKB-UniRule"/>
</dbReference>
<dbReference type="SFLD" id="SFLDG01082">
    <property type="entry name" value="B12-binding_domain_containing"/>
    <property type="match status" value="1"/>
</dbReference>
<dbReference type="STRING" id="1385510.GCA_000425205_01131"/>
<dbReference type="GO" id="GO:0005737">
    <property type="term" value="C:cytoplasm"/>
    <property type="evidence" value="ECO:0007669"/>
    <property type="project" value="UniProtKB-SubCell"/>
</dbReference>
<dbReference type="CDD" id="cd01335">
    <property type="entry name" value="Radical_SAM"/>
    <property type="match status" value="1"/>
</dbReference>
<keyword evidence="12" id="KW-1185">Reference proteome</keyword>
<organism evidence="11 12">
    <name type="scientific">Pontibacillus halophilus JSM 076056 = DSM 19796</name>
    <dbReference type="NCBI Taxonomy" id="1385510"/>
    <lineage>
        <taxon>Bacteria</taxon>
        <taxon>Bacillati</taxon>
        <taxon>Bacillota</taxon>
        <taxon>Bacilli</taxon>
        <taxon>Bacillales</taxon>
        <taxon>Bacillaceae</taxon>
        <taxon>Pontibacillus</taxon>
    </lineage>
</organism>
<comment type="function">
    <text evidence="9">Probably acts as a heme chaperone, transferring heme to an unknown acceptor. Binds one molecule of heme per monomer, possibly covalently. Binds 1 [4Fe-4S] cluster. The cluster is coordinated with 3 cysteines and an exchangeable S-adenosyl-L-methionine.</text>
</comment>
<evidence type="ECO:0000256" key="1">
    <source>
        <dbReference type="ARBA" id="ARBA00006100"/>
    </source>
</evidence>
<accession>A0A0A5GQR4</accession>
<feature type="domain" description="Radical SAM core" evidence="10">
    <location>
        <begin position="1"/>
        <end position="232"/>
    </location>
</feature>
<dbReference type="InterPro" id="IPR007197">
    <property type="entry name" value="rSAM"/>
</dbReference>
<dbReference type="SFLD" id="SFLDF00288">
    <property type="entry name" value="HemN-like__clustered_with_nucl"/>
    <property type="match status" value="1"/>
</dbReference>
<dbReference type="Proteomes" id="UP000030528">
    <property type="component" value="Unassembled WGS sequence"/>
</dbReference>
<dbReference type="PANTHER" id="PTHR13932:SF5">
    <property type="entry name" value="RADICAL S-ADENOSYL METHIONINE DOMAIN-CONTAINING PROTEIN 1, MITOCHONDRIAL"/>
    <property type="match status" value="1"/>
</dbReference>
<evidence type="ECO:0000256" key="7">
    <source>
        <dbReference type="ARBA" id="ARBA00023014"/>
    </source>
</evidence>
<comment type="subcellular location">
    <subcellularLocation>
        <location evidence="9">Cytoplasm</location>
    </subcellularLocation>
</comment>
<comment type="similarity">
    <text evidence="1">Belongs to the anaerobic coproporphyrinogen-III oxidase family. HemW subfamily.</text>
</comment>
<comment type="caution">
    <text evidence="11">The sequence shown here is derived from an EMBL/GenBank/DDBJ whole genome shotgun (WGS) entry which is preliminary data.</text>
</comment>
<dbReference type="SUPFAM" id="SSF102114">
    <property type="entry name" value="Radical SAM enzymes"/>
    <property type="match status" value="1"/>
</dbReference>
<evidence type="ECO:0000256" key="3">
    <source>
        <dbReference type="ARBA" id="ARBA00022617"/>
    </source>
</evidence>
<dbReference type="PANTHER" id="PTHR13932">
    <property type="entry name" value="COPROPORPHYRINIGEN III OXIDASE"/>
    <property type="match status" value="1"/>
</dbReference>
<keyword evidence="3 9" id="KW-0349">Heme</keyword>
<keyword evidence="9" id="KW-0963">Cytoplasm</keyword>
<dbReference type="Pfam" id="PF04055">
    <property type="entry name" value="Radical_SAM"/>
    <property type="match status" value="1"/>
</dbReference>
<dbReference type="OrthoDB" id="9808022at2"/>
<dbReference type="InterPro" id="IPR034505">
    <property type="entry name" value="Coproporphyrinogen-III_oxidase"/>
</dbReference>
<evidence type="ECO:0000256" key="8">
    <source>
        <dbReference type="ARBA" id="ARBA00023186"/>
    </source>
</evidence>
<dbReference type="GO" id="GO:0046872">
    <property type="term" value="F:metal ion binding"/>
    <property type="evidence" value="ECO:0007669"/>
    <property type="project" value="UniProtKB-UniRule"/>
</dbReference>
<evidence type="ECO:0000256" key="5">
    <source>
        <dbReference type="ARBA" id="ARBA00022723"/>
    </source>
</evidence>
<dbReference type="InterPro" id="IPR058240">
    <property type="entry name" value="rSAM_sf"/>
</dbReference>
<evidence type="ECO:0000256" key="2">
    <source>
        <dbReference type="ARBA" id="ARBA00017228"/>
    </source>
</evidence>
<keyword evidence="9" id="KW-0004">4Fe-4S</keyword>
<evidence type="ECO:0000256" key="6">
    <source>
        <dbReference type="ARBA" id="ARBA00023004"/>
    </source>
</evidence>
<evidence type="ECO:0000256" key="9">
    <source>
        <dbReference type="RuleBase" id="RU364116"/>
    </source>
</evidence>
<gene>
    <name evidence="11" type="ORF">N781_11110</name>
</gene>
<keyword evidence="4 9" id="KW-0949">S-adenosyl-L-methionine</keyword>
<dbReference type="InterPro" id="IPR013785">
    <property type="entry name" value="Aldolase_TIM"/>
</dbReference>
<keyword evidence="7 9" id="KW-0411">Iron-sulfur</keyword>
<dbReference type="GO" id="GO:0006779">
    <property type="term" value="P:porphyrin-containing compound biosynthetic process"/>
    <property type="evidence" value="ECO:0007669"/>
    <property type="project" value="InterPro"/>
</dbReference>
<keyword evidence="5 9" id="KW-0479">Metal-binding</keyword>
<proteinExistence type="inferred from homology"/>
<dbReference type="SFLD" id="SFLDS00029">
    <property type="entry name" value="Radical_SAM"/>
    <property type="match status" value="1"/>
</dbReference>
<dbReference type="PROSITE" id="PS51918">
    <property type="entry name" value="RADICAL_SAM"/>
    <property type="match status" value="1"/>
</dbReference>
<dbReference type="NCBIfam" id="TIGR00539">
    <property type="entry name" value="hemN_rel"/>
    <property type="match status" value="1"/>
</dbReference>
<protein>
    <recommendedName>
        <fullName evidence="2 9">Heme chaperone HemW</fullName>
    </recommendedName>
</protein>
<evidence type="ECO:0000259" key="10">
    <source>
        <dbReference type="PROSITE" id="PS51918"/>
    </source>
</evidence>
<dbReference type="InterPro" id="IPR010723">
    <property type="entry name" value="HemN_C"/>
</dbReference>
<evidence type="ECO:0000313" key="11">
    <source>
        <dbReference type="EMBL" id="KGX93568.1"/>
    </source>
</evidence>
<keyword evidence="6 9" id="KW-0408">Iron</keyword>
<dbReference type="SFLD" id="SFLDF00562">
    <property type="entry name" value="HemN-like__clustered_with_heat"/>
    <property type="match status" value="1"/>
</dbReference>
<dbReference type="eggNOG" id="COG0635">
    <property type="taxonomic scope" value="Bacteria"/>
</dbReference>
<dbReference type="Pfam" id="PF06969">
    <property type="entry name" value="HemN_C"/>
    <property type="match status" value="1"/>
</dbReference>
<dbReference type="RefSeq" id="WP_036769163.1">
    <property type="nucleotide sequence ID" value="NZ_AVPE01000002.1"/>
</dbReference>
<name>A0A0A5GQR4_9BACI</name>
<sequence length="392" mass="45562">MVSSVYIHIPFCQQICHYCDFTKFFYNEELANQYVEALENEIVTEVGRNKQAVRTIFVGGGTPTALSYKQLEHVLKTIEASFDVHNCLEYTFEANPGEFDEDKLALLMSYGVNRISLGVQVFDDEKLEEIGRLHRVKDVYESIRMFEKHGMTNVSIDLMYGLPGQTFEGFKKTLDEALALNLPHYSAYSLQIEPKTVFYQRYKKGKLHKPVEEVEADMFELLLNETEKSGVHQYEISNFAKPGYESQHNLTYWNNDYYYGFGSGAHAYLPGKRTVNIRPLPRYVKEANESGRPILHEEVIGKRETMEEQMFLGLRKVNGVSKSLFVHRFGIEIETLYKDELQYLKQKGWLEEDEDYVRLTRQGRIFGNEVFQEFLIEDEKLEGISVDKEMGI</sequence>
<dbReference type="Gene3D" id="3.20.20.70">
    <property type="entry name" value="Aldolase class I"/>
    <property type="match status" value="1"/>
</dbReference>
<dbReference type="InterPro" id="IPR006638">
    <property type="entry name" value="Elp3/MiaA/NifB-like_rSAM"/>
</dbReference>
<keyword evidence="8 9" id="KW-0143">Chaperone</keyword>
<dbReference type="SFLD" id="SFLDG01065">
    <property type="entry name" value="anaerobic_coproporphyrinogen-I"/>
    <property type="match status" value="1"/>
</dbReference>
<dbReference type="InterPro" id="IPR004559">
    <property type="entry name" value="HemW-like"/>
</dbReference>